<dbReference type="EMBL" id="JBHUOG010000002">
    <property type="protein sequence ID" value="MFD2796347.1"/>
    <property type="molecule type" value="Genomic_DNA"/>
</dbReference>
<evidence type="ECO:0000256" key="1">
    <source>
        <dbReference type="ARBA" id="ARBA00022729"/>
    </source>
</evidence>
<accession>A0ABW5VXF6</accession>
<dbReference type="InterPro" id="IPR003140">
    <property type="entry name" value="PLipase/COase/thioEstase"/>
</dbReference>
<dbReference type="RefSeq" id="WP_377187768.1">
    <property type="nucleotide sequence ID" value="NZ_JBHUOG010000002.1"/>
</dbReference>
<keyword evidence="1" id="KW-0732">Signal</keyword>
<sequence length="301" mass="32264">MTLTTVPMSIDVGGRSRTLSLVEGAAAPGRALLLVFHGSKQTGVAHRRFTGGSFDALAESGAAVVAYLDGYQRNWNDARKESAFPARVENVDDVSFTRRVIADLVASHDIDPRRVYAAGYSNGGQMVLRLLHEAPELFAGVAIVAATMPVPESFLAPASDPEPVPTPVLLIHGTRDPVVPYEGGRFPAWVRRFLKVDGVGRSAPETARYLARRNGILGDPVVADLPTGGQHRARTWVEQTDFREEGRPPVRLLTVHGGGHTVPGPRRAPFVLGRTAQDISAAPLLAEFLEITASGGRRLSA</sequence>
<keyword evidence="4" id="KW-1185">Reference proteome</keyword>
<proteinExistence type="predicted"/>
<dbReference type="InterPro" id="IPR050955">
    <property type="entry name" value="Plant_Biomass_Hydrol_Est"/>
</dbReference>
<dbReference type="Proteomes" id="UP001597479">
    <property type="component" value="Unassembled WGS sequence"/>
</dbReference>
<evidence type="ECO:0000313" key="3">
    <source>
        <dbReference type="EMBL" id="MFD2796347.1"/>
    </source>
</evidence>
<dbReference type="Gene3D" id="3.40.50.1820">
    <property type="entry name" value="alpha/beta hydrolase"/>
    <property type="match status" value="1"/>
</dbReference>
<dbReference type="PANTHER" id="PTHR43037">
    <property type="entry name" value="UNNAMED PRODUCT-RELATED"/>
    <property type="match status" value="1"/>
</dbReference>
<gene>
    <name evidence="3" type="ORF">ACFS27_22480</name>
</gene>
<dbReference type="SUPFAM" id="SSF53474">
    <property type="entry name" value="alpha/beta-Hydrolases"/>
    <property type="match status" value="1"/>
</dbReference>
<dbReference type="Pfam" id="PF02230">
    <property type="entry name" value="Abhydrolase_2"/>
    <property type="match status" value="1"/>
</dbReference>
<dbReference type="PANTHER" id="PTHR43037:SF1">
    <property type="entry name" value="BLL1128 PROTEIN"/>
    <property type="match status" value="1"/>
</dbReference>
<organism evidence="3 4">
    <name type="scientific">Promicromonospora vindobonensis</name>
    <dbReference type="NCBI Taxonomy" id="195748"/>
    <lineage>
        <taxon>Bacteria</taxon>
        <taxon>Bacillati</taxon>
        <taxon>Actinomycetota</taxon>
        <taxon>Actinomycetes</taxon>
        <taxon>Micrococcales</taxon>
        <taxon>Promicromonosporaceae</taxon>
        <taxon>Promicromonospora</taxon>
    </lineage>
</organism>
<dbReference type="InterPro" id="IPR029058">
    <property type="entry name" value="AB_hydrolase_fold"/>
</dbReference>
<keyword evidence="3" id="KW-0378">Hydrolase</keyword>
<evidence type="ECO:0000313" key="4">
    <source>
        <dbReference type="Proteomes" id="UP001597479"/>
    </source>
</evidence>
<evidence type="ECO:0000259" key="2">
    <source>
        <dbReference type="Pfam" id="PF02230"/>
    </source>
</evidence>
<protein>
    <submittedName>
        <fullName evidence="3">Alpha/beta hydrolase family esterase</fullName>
    </submittedName>
</protein>
<comment type="caution">
    <text evidence="3">The sequence shown here is derived from an EMBL/GenBank/DDBJ whole genome shotgun (WGS) entry which is preliminary data.</text>
</comment>
<reference evidence="4" key="1">
    <citation type="journal article" date="2019" name="Int. J. Syst. Evol. Microbiol.">
        <title>The Global Catalogue of Microorganisms (GCM) 10K type strain sequencing project: providing services to taxonomists for standard genome sequencing and annotation.</title>
        <authorList>
            <consortium name="The Broad Institute Genomics Platform"/>
            <consortium name="The Broad Institute Genome Sequencing Center for Infectious Disease"/>
            <person name="Wu L."/>
            <person name="Ma J."/>
        </authorList>
    </citation>
    <scope>NUCLEOTIDE SEQUENCE [LARGE SCALE GENOMIC DNA]</scope>
    <source>
        <strain evidence="4">CCM 7044</strain>
    </source>
</reference>
<feature type="domain" description="Phospholipase/carboxylesterase/thioesterase" evidence="2">
    <location>
        <begin position="107"/>
        <end position="182"/>
    </location>
</feature>
<name>A0ABW5VXF6_9MICO</name>
<dbReference type="GO" id="GO:0016787">
    <property type="term" value="F:hydrolase activity"/>
    <property type="evidence" value="ECO:0007669"/>
    <property type="project" value="UniProtKB-KW"/>
</dbReference>